<evidence type="ECO:0000259" key="2">
    <source>
        <dbReference type="PROSITE" id="PS51762"/>
    </source>
</evidence>
<gene>
    <name evidence="3" type="ORF">MUN82_02935</name>
</gene>
<dbReference type="PROSITE" id="PS51257">
    <property type="entry name" value="PROKAR_LIPOPROTEIN"/>
    <property type="match status" value="1"/>
</dbReference>
<dbReference type="Proteomes" id="UP000829925">
    <property type="component" value="Chromosome"/>
</dbReference>
<dbReference type="Pfam" id="PF00722">
    <property type="entry name" value="Glyco_hydro_16"/>
    <property type="match status" value="1"/>
</dbReference>
<dbReference type="CDD" id="cd08023">
    <property type="entry name" value="GH16_laminarinase_like"/>
    <property type="match status" value="1"/>
</dbReference>
<keyword evidence="4" id="KW-1185">Reference proteome</keyword>
<name>A0A8T9T238_9BACT</name>
<dbReference type="InterPro" id="IPR013320">
    <property type="entry name" value="ConA-like_dom_sf"/>
</dbReference>
<feature type="domain" description="GH16" evidence="2">
    <location>
        <begin position="32"/>
        <end position="301"/>
    </location>
</feature>
<accession>A0A8T9T238</accession>
<proteinExistence type="inferred from homology"/>
<dbReference type="InterPro" id="IPR000757">
    <property type="entry name" value="Beta-glucanase-like"/>
</dbReference>
<dbReference type="AlphaFoldDB" id="A0A8T9T238"/>
<dbReference type="InterPro" id="IPR050546">
    <property type="entry name" value="Glycosyl_Hydrlase_16"/>
</dbReference>
<dbReference type="RefSeq" id="WP_245094852.1">
    <property type="nucleotide sequence ID" value="NZ_CP095053.1"/>
</dbReference>
<dbReference type="Gene3D" id="2.60.120.200">
    <property type="match status" value="1"/>
</dbReference>
<dbReference type="GO" id="GO:0005975">
    <property type="term" value="P:carbohydrate metabolic process"/>
    <property type="evidence" value="ECO:0007669"/>
    <property type="project" value="InterPro"/>
</dbReference>
<organism evidence="3 4">
    <name type="scientific">Hymenobacter aerilatus</name>
    <dbReference type="NCBI Taxonomy" id="2932251"/>
    <lineage>
        <taxon>Bacteria</taxon>
        <taxon>Pseudomonadati</taxon>
        <taxon>Bacteroidota</taxon>
        <taxon>Cytophagia</taxon>
        <taxon>Cytophagales</taxon>
        <taxon>Hymenobacteraceae</taxon>
        <taxon>Hymenobacter</taxon>
    </lineage>
</organism>
<dbReference type="PANTHER" id="PTHR10963">
    <property type="entry name" value="GLYCOSYL HYDROLASE-RELATED"/>
    <property type="match status" value="1"/>
</dbReference>
<dbReference type="PROSITE" id="PS51762">
    <property type="entry name" value="GH16_2"/>
    <property type="match status" value="1"/>
</dbReference>
<dbReference type="GO" id="GO:0004553">
    <property type="term" value="F:hydrolase activity, hydrolyzing O-glycosyl compounds"/>
    <property type="evidence" value="ECO:0007669"/>
    <property type="project" value="InterPro"/>
</dbReference>
<evidence type="ECO:0000256" key="1">
    <source>
        <dbReference type="ARBA" id="ARBA00006865"/>
    </source>
</evidence>
<protein>
    <submittedName>
        <fullName evidence="3">Glycoside hydrolase family 16 protein</fullName>
    </submittedName>
</protein>
<keyword evidence="3" id="KW-0378">Hydrolase</keyword>
<dbReference type="PANTHER" id="PTHR10963:SF55">
    <property type="entry name" value="GLYCOSIDE HYDROLASE FAMILY 16 PROTEIN"/>
    <property type="match status" value="1"/>
</dbReference>
<sequence>MKNHSILPHSFRFRKAGAGALLILGLLACTEEKKPDIPTPTPDPTSTASNAEAKDYGQYTELIWSDEFNGSGAIDGTKWTAETGGSGWGNNELQYYTTSTENAYMVGGNLIIEAKKQSMEGRNYTSARLITKGKRSFQFGRIDVRAKLPKGQGIWPAIWMLGSDIDQNNWPACGEIDIMELRGQEPNKILSTMHYGSSTATHQYKGSETTLANGSFADDFHIFSVVRSKDKIRSYVDGREFYAFTTSDTAPYAYPFNNPFFVILNVAVGGNFLGNPSTTVIDTTPFPQQMMVDYVRFYQYK</sequence>
<reference evidence="3 4" key="1">
    <citation type="submission" date="2022-04" db="EMBL/GenBank/DDBJ databases">
        <title>Hymenobacter sp. isolated from the air.</title>
        <authorList>
            <person name="Won M."/>
            <person name="Lee C.-M."/>
            <person name="Woen H.-Y."/>
            <person name="Kwon S.-W."/>
        </authorList>
    </citation>
    <scope>NUCLEOTIDE SEQUENCE [LARGE SCALE GENOMIC DNA]</scope>
    <source>
        <strain evidence="4">5413 J-13</strain>
    </source>
</reference>
<evidence type="ECO:0000313" key="3">
    <source>
        <dbReference type="EMBL" id="UOR06059.1"/>
    </source>
</evidence>
<dbReference type="SUPFAM" id="SSF49899">
    <property type="entry name" value="Concanavalin A-like lectins/glucanases"/>
    <property type="match status" value="1"/>
</dbReference>
<evidence type="ECO:0000313" key="4">
    <source>
        <dbReference type="Proteomes" id="UP000829925"/>
    </source>
</evidence>
<comment type="similarity">
    <text evidence="1">Belongs to the glycosyl hydrolase 16 family.</text>
</comment>
<dbReference type="EMBL" id="CP095053">
    <property type="protein sequence ID" value="UOR06059.1"/>
    <property type="molecule type" value="Genomic_DNA"/>
</dbReference>
<dbReference type="KEGG" id="haei:MUN82_02935"/>